<gene>
    <name evidence="11" type="primary">mnbE</name>
</gene>
<dbReference type="InterPro" id="IPR007387">
    <property type="entry name" value="TRAP_DctQ"/>
</dbReference>
<keyword evidence="2 9" id="KW-0813">Transport</keyword>
<dbReference type="PANTHER" id="PTHR35011:SF2">
    <property type="entry name" value="2,3-DIKETO-L-GULONATE TRAP TRANSPORTER SMALL PERMEASE PROTEIN YIAM"/>
    <property type="match status" value="1"/>
</dbReference>
<evidence type="ECO:0000256" key="2">
    <source>
        <dbReference type="ARBA" id="ARBA00022448"/>
    </source>
</evidence>
<evidence type="ECO:0000256" key="3">
    <source>
        <dbReference type="ARBA" id="ARBA00022475"/>
    </source>
</evidence>
<feature type="transmembrane region" description="Helical" evidence="9">
    <location>
        <begin position="71"/>
        <end position="87"/>
    </location>
</feature>
<reference evidence="11" key="1">
    <citation type="journal article" date="2006" name="Appl. Environ. Microbiol.">
        <title>The locus coding for the 3-nitrobenzoate dioxygenase of Comamonas sp. strain JS46 is flanked by IS1071 elements and is subject to deletion and inversion events.</title>
        <authorList>
            <person name="Providenti M.A."/>
            <person name="Shaye R.E."/>
            <person name="Lynes K.D."/>
            <person name="McKenna N.T."/>
            <person name="O'brien J.M."/>
            <person name="Rosolen S."/>
            <person name="Wyndham R.C."/>
            <person name="Lambert I.B."/>
        </authorList>
    </citation>
    <scope>NUCLEOTIDE SEQUENCE</scope>
    <source>
        <strain evidence="11">JS46</strain>
    </source>
</reference>
<evidence type="ECO:0000256" key="5">
    <source>
        <dbReference type="ARBA" id="ARBA00022692"/>
    </source>
</evidence>
<proteinExistence type="inferred from homology"/>
<keyword evidence="4 9" id="KW-0997">Cell inner membrane</keyword>
<evidence type="ECO:0000256" key="9">
    <source>
        <dbReference type="RuleBase" id="RU369079"/>
    </source>
</evidence>
<evidence type="ECO:0000256" key="6">
    <source>
        <dbReference type="ARBA" id="ARBA00022989"/>
    </source>
</evidence>
<keyword evidence="5 9" id="KW-0812">Transmembrane</keyword>
<keyword evidence="7 9" id="KW-0472">Membrane</keyword>
<evidence type="ECO:0000256" key="1">
    <source>
        <dbReference type="ARBA" id="ARBA00004429"/>
    </source>
</evidence>
<comment type="similarity">
    <text evidence="8 9">Belongs to the TRAP transporter small permease family.</text>
</comment>
<feature type="transmembrane region" description="Helical" evidence="9">
    <location>
        <begin position="107"/>
        <end position="126"/>
    </location>
</feature>
<dbReference type="GO" id="GO:0015740">
    <property type="term" value="P:C4-dicarboxylate transport"/>
    <property type="evidence" value="ECO:0007669"/>
    <property type="project" value="TreeGrafter"/>
</dbReference>
<accession>Q5GDA0</accession>
<comment type="subcellular location">
    <subcellularLocation>
        <location evidence="1 9">Cell inner membrane</location>
        <topology evidence="1 9">Multi-pass membrane protein</topology>
    </subcellularLocation>
</comment>
<feature type="domain" description="Tripartite ATP-independent periplasmic transporters DctQ component" evidence="10">
    <location>
        <begin position="46"/>
        <end position="172"/>
    </location>
</feature>
<dbReference type="InterPro" id="IPR055348">
    <property type="entry name" value="DctQ"/>
</dbReference>
<comment type="function">
    <text evidence="9">Part of the tripartite ATP-independent periplasmic (TRAP) transport system.</text>
</comment>
<name>Q5GDA0_9BURK</name>
<keyword evidence="3" id="KW-1003">Cell membrane</keyword>
<organism evidence="11">
    <name type="scientific">Comamonas sp. JS46</name>
    <dbReference type="NCBI Taxonomy" id="298265"/>
    <lineage>
        <taxon>Bacteria</taxon>
        <taxon>Pseudomonadati</taxon>
        <taxon>Pseudomonadota</taxon>
        <taxon>Betaproteobacteria</taxon>
        <taxon>Burkholderiales</taxon>
        <taxon>Comamonadaceae</taxon>
        <taxon>Comamonas</taxon>
    </lineage>
</organism>
<comment type="subunit">
    <text evidence="9">The complex comprises the extracytoplasmic solute receptor protein and the two transmembrane proteins.</text>
</comment>
<evidence type="ECO:0000256" key="7">
    <source>
        <dbReference type="ARBA" id="ARBA00023136"/>
    </source>
</evidence>
<evidence type="ECO:0000256" key="8">
    <source>
        <dbReference type="ARBA" id="ARBA00038436"/>
    </source>
</evidence>
<keyword evidence="6 9" id="KW-1133">Transmembrane helix</keyword>
<dbReference type="AlphaFoldDB" id="Q5GDA0"/>
<feature type="transmembrane region" description="Helical" evidence="9">
    <location>
        <begin position="147"/>
        <end position="172"/>
    </location>
</feature>
<dbReference type="PANTHER" id="PTHR35011">
    <property type="entry name" value="2,3-DIKETO-L-GULONATE TRAP TRANSPORTER SMALL PERMEASE PROTEIN YIAM"/>
    <property type="match status" value="1"/>
</dbReference>
<evidence type="ECO:0000256" key="4">
    <source>
        <dbReference type="ARBA" id="ARBA00022519"/>
    </source>
</evidence>
<dbReference type="EMBL" id="AY639949">
    <property type="protein sequence ID" value="AAV33665.1"/>
    <property type="molecule type" value="Genomic_DNA"/>
</dbReference>
<dbReference type="GO" id="GO:0022857">
    <property type="term" value="F:transmembrane transporter activity"/>
    <property type="evidence" value="ECO:0007669"/>
    <property type="project" value="UniProtKB-UniRule"/>
</dbReference>
<dbReference type="GO" id="GO:0005886">
    <property type="term" value="C:plasma membrane"/>
    <property type="evidence" value="ECO:0007669"/>
    <property type="project" value="UniProtKB-SubCell"/>
</dbReference>
<dbReference type="Pfam" id="PF04290">
    <property type="entry name" value="DctQ"/>
    <property type="match status" value="1"/>
</dbReference>
<protein>
    <recommendedName>
        <fullName evidence="9">TRAP transporter small permease protein</fullName>
    </recommendedName>
</protein>
<evidence type="ECO:0000259" key="10">
    <source>
        <dbReference type="Pfam" id="PF04290"/>
    </source>
</evidence>
<feature type="transmembrane region" description="Helical" evidence="9">
    <location>
        <begin position="37"/>
        <end position="59"/>
    </location>
</feature>
<evidence type="ECO:0000313" key="11">
    <source>
        <dbReference type="EMBL" id="AAV33665.1"/>
    </source>
</evidence>
<sequence>MKHEAALRAHVPAGEAEPAPRAPAAWLENAHDAVSALLGWLLLFAVCVNFANVFVRYFLDRAMLGAEELQVFAMVWMTFVGAAVVALRGEHLQMDILAQRLPPRLRIVLGHAQTLLLAALSLFMLYQSGQFTLQMMELGRDSDAMRVPMAIPHSGLVVGFALLSGVAVLRLLGVRSMGAAPLEQN</sequence>